<feature type="compositionally biased region" description="Basic and acidic residues" evidence="1">
    <location>
        <begin position="138"/>
        <end position="153"/>
    </location>
</feature>
<name>A0A6A6U321_9PEZI</name>
<keyword evidence="3" id="KW-1185">Reference proteome</keyword>
<reference evidence="2" key="1">
    <citation type="journal article" date="2020" name="Stud. Mycol.">
        <title>101 Dothideomycetes genomes: a test case for predicting lifestyles and emergence of pathogens.</title>
        <authorList>
            <person name="Haridas S."/>
            <person name="Albert R."/>
            <person name="Binder M."/>
            <person name="Bloem J."/>
            <person name="Labutti K."/>
            <person name="Salamov A."/>
            <person name="Andreopoulos B."/>
            <person name="Baker S."/>
            <person name="Barry K."/>
            <person name="Bills G."/>
            <person name="Bluhm B."/>
            <person name="Cannon C."/>
            <person name="Castanera R."/>
            <person name="Culley D."/>
            <person name="Daum C."/>
            <person name="Ezra D."/>
            <person name="Gonzalez J."/>
            <person name="Henrissat B."/>
            <person name="Kuo A."/>
            <person name="Liang C."/>
            <person name="Lipzen A."/>
            <person name="Lutzoni F."/>
            <person name="Magnuson J."/>
            <person name="Mondo S."/>
            <person name="Nolan M."/>
            <person name="Ohm R."/>
            <person name="Pangilinan J."/>
            <person name="Park H.-J."/>
            <person name="Ramirez L."/>
            <person name="Alfaro M."/>
            <person name="Sun H."/>
            <person name="Tritt A."/>
            <person name="Yoshinaga Y."/>
            <person name="Zwiers L.-H."/>
            <person name="Turgeon B."/>
            <person name="Goodwin S."/>
            <person name="Spatafora J."/>
            <person name="Crous P."/>
            <person name="Grigoriev I."/>
        </authorList>
    </citation>
    <scope>NUCLEOTIDE SEQUENCE</scope>
    <source>
        <strain evidence="2">CBS 115976</strain>
    </source>
</reference>
<sequence>MTIVGSRKEEQKRDWGLLYISSVRGKRGGRTGIGGSKRRKSRTRTWHRMAPNGLWRKTSPGTVFWVGPRTKSDQQWEDGRDMRIRAATQERHAGYDVQLRLRVARLSGHGVLAVQFASPSATGPVTNQSNQSSTSGSWDRRAGEIGKDDDGRTAWRAPRFSFSPETSLHDTQLLARGPVGRGGAMAAAQTLSPS</sequence>
<accession>A0A6A6U321</accession>
<gene>
    <name evidence="2" type="ORF">BT63DRAFT_463162</name>
</gene>
<dbReference type="EMBL" id="MU004239">
    <property type="protein sequence ID" value="KAF2666011.1"/>
    <property type="molecule type" value="Genomic_DNA"/>
</dbReference>
<dbReference type="Proteomes" id="UP000799302">
    <property type="component" value="Unassembled WGS sequence"/>
</dbReference>
<proteinExistence type="predicted"/>
<feature type="compositionally biased region" description="Low complexity" evidence="1">
    <location>
        <begin position="126"/>
        <end position="135"/>
    </location>
</feature>
<evidence type="ECO:0000313" key="2">
    <source>
        <dbReference type="EMBL" id="KAF2666011.1"/>
    </source>
</evidence>
<evidence type="ECO:0000256" key="1">
    <source>
        <dbReference type="SAM" id="MobiDB-lite"/>
    </source>
</evidence>
<organism evidence="2 3">
    <name type="scientific">Microthyrium microscopicum</name>
    <dbReference type="NCBI Taxonomy" id="703497"/>
    <lineage>
        <taxon>Eukaryota</taxon>
        <taxon>Fungi</taxon>
        <taxon>Dikarya</taxon>
        <taxon>Ascomycota</taxon>
        <taxon>Pezizomycotina</taxon>
        <taxon>Dothideomycetes</taxon>
        <taxon>Dothideomycetes incertae sedis</taxon>
        <taxon>Microthyriales</taxon>
        <taxon>Microthyriaceae</taxon>
        <taxon>Microthyrium</taxon>
    </lineage>
</organism>
<dbReference type="AlphaFoldDB" id="A0A6A6U321"/>
<evidence type="ECO:0000313" key="3">
    <source>
        <dbReference type="Proteomes" id="UP000799302"/>
    </source>
</evidence>
<protein>
    <submittedName>
        <fullName evidence="2">Uncharacterized protein</fullName>
    </submittedName>
</protein>
<feature type="region of interest" description="Disordered" evidence="1">
    <location>
        <begin position="120"/>
        <end position="194"/>
    </location>
</feature>